<dbReference type="Pfam" id="PF11202">
    <property type="entry name" value="StiP"/>
    <property type="match status" value="1"/>
</dbReference>
<sequence>MNTLKPILGSYAKEDCQFLMQAIETEFVSVEEKEKRIQSGEAHYSEMINKENAPSKEYMALFNQMLGKYEVRLAKEIMSLASKMIIARPDYGMETKPIVVVSLARAGTPIGVLVKRAIEFFGLKAVHYSVSIIRDKGIDTKALDYLTDKYDAESIAFVDGWTAKGVITKELETSVELYNSANETKISDDLFVISDIGGSSTYCATMDDYAIPSSILNSTISGLISRTICSDKTEGGFHGCVKYKHLEEHDISNWFVDKIAQNFDYEFANGNATYLCPTIRKEKTKQFVETLMAEQGIDHINMIKPGIAEATRILLRRVPDFIMLKNVKSDDVSHLIQMAKKSNVKIIENDAMPFQACAVIKKVTD</sequence>
<accession>A0A5Q6PK24</accession>
<dbReference type="AlphaFoldDB" id="A0A5Q6PK24"/>
<keyword evidence="3" id="KW-0378">Hydrolase</keyword>
<dbReference type="InterPro" id="IPR048336">
    <property type="entry name" value="StiP-like"/>
</dbReference>
<dbReference type="GO" id="GO:0008233">
    <property type="term" value="F:peptidase activity"/>
    <property type="evidence" value="ECO:0007669"/>
    <property type="project" value="UniProtKB-KW"/>
</dbReference>
<comment type="caution">
    <text evidence="3">The sequence shown here is derived from an EMBL/GenBank/DDBJ whole genome shotgun (WGS) entry which is preliminary data.</text>
</comment>
<dbReference type="PIRSF" id="PIRSF020979">
    <property type="entry name" value="UCP020979"/>
    <property type="match status" value="1"/>
</dbReference>
<evidence type="ECO:0000259" key="1">
    <source>
        <dbReference type="Pfam" id="PF11202"/>
    </source>
</evidence>
<feature type="domain" description="PELOTA RNA-binding" evidence="2">
    <location>
        <begin position="284"/>
        <end position="362"/>
    </location>
</feature>
<feature type="domain" description="Cysteine protease StiP N-terminal" evidence="1">
    <location>
        <begin position="9"/>
        <end position="259"/>
    </location>
</feature>
<name>A0A5Q6PK24_VIBCL</name>
<dbReference type="GO" id="GO:0006508">
    <property type="term" value="P:proteolysis"/>
    <property type="evidence" value="ECO:0007669"/>
    <property type="project" value="UniProtKB-KW"/>
</dbReference>
<evidence type="ECO:0000313" key="4">
    <source>
        <dbReference type="Proteomes" id="UP000323225"/>
    </source>
</evidence>
<gene>
    <name evidence="3" type="ORF">F0M16_08365</name>
</gene>
<dbReference type="Pfam" id="PF15608">
    <property type="entry name" value="PELOTA_1"/>
    <property type="match status" value="1"/>
</dbReference>
<organism evidence="3 4">
    <name type="scientific">Vibrio cholerae</name>
    <dbReference type="NCBI Taxonomy" id="666"/>
    <lineage>
        <taxon>Bacteria</taxon>
        <taxon>Pseudomonadati</taxon>
        <taxon>Pseudomonadota</taxon>
        <taxon>Gammaproteobacteria</taxon>
        <taxon>Vibrionales</taxon>
        <taxon>Vibrionaceae</taxon>
        <taxon>Vibrio</taxon>
    </lineage>
</organism>
<reference evidence="3 4" key="1">
    <citation type="submission" date="2019-09" db="EMBL/GenBank/DDBJ databases">
        <authorList>
            <person name="Kritzky A."/>
            <person name="Schelkanova E.Y."/>
            <person name="Alkhova Z.V."/>
            <person name="Smirnova N.I."/>
        </authorList>
    </citation>
    <scope>NUCLEOTIDE SEQUENCE [LARGE SCALE GENOMIC DNA]</scope>
    <source>
        <strain evidence="3 4">M1526</strain>
    </source>
</reference>
<protein>
    <submittedName>
        <fullName evidence="3">Cysteine protease StiP family protein</fullName>
    </submittedName>
</protein>
<dbReference type="InterPro" id="IPR028157">
    <property type="entry name" value="PELOTA_dom"/>
</dbReference>
<proteinExistence type="predicted"/>
<evidence type="ECO:0000259" key="2">
    <source>
        <dbReference type="Pfam" id="PF15608"/>
    </source>
</evidence>
<dbReference type="InterPro" id="IPR011215">
    <property type="entry name" value="StiP_N"/>
</dbReference>
<evidence type="ECO:0000313" key="3">
    <source>
        <dbReference type="EMBL" id="KAA1255221.1"/>
    </source>
</evidence>
<dbReference type="Proteomes" id="UP000323225">
    <property type="component" value="Unassembled WGS sequence"/>
</dbReference>
<keyword evidence="3" id="KW-0645">Protease</keyword>
<dbReference type="EMBL" id="VUAA01000007">
    <property type="protein sequence ID" value="KAA1255221.1"/>
    <property type="molecule type" value="Genomic_DNA"/>
</dbReference>